<dbReference type="InterPro" id="IPR020056">
    <property type="entry name" value="Rbsml_bL25/Gln-tRNA_synth_N"/>
</dbReference>
<dbReference type="GO" id="GO:0005829">
    <property type="term" value="C:cytosol"/>
    <property type="evidence" value="ECO:0007669"/>
    <property type="project" value="TreeGrafter"/>
</dbReference>
<dbReference type="GO" id="GO:0004819">
    <property type="term" value="F:glutamine-tRNA ligase activity"/>
    <property type="evidence" value="ECO:0007669"/>
    <property type="project" value="TreeGrafter"/>
</dbReference>
<accession>X1D999</accession>
<evidence type="ECO:0000259" key="2">
    <source>
        <dbReference type="Pfam" id="PF20974"/>
    </source>
</evidence>
<feature type="domain" description="tRNA synthetases class I (E and Q) anti-codon binding" evidence="2">
    <location>
        <begin position="1"/>
        <end position="67"/>
    </location>
</feature>
<name>X1D999_9ZZZZ</name>
<reference evidence="3" key="1">
    <citation type="journal article" date="2014" name="Front. Microbiol.">
        <title>High frequency of phylogenetically diverse reductive dehalogenase-homologous genes in deep subseafloor sedimentary metagenomes.</title>
        <authorList>
            <person name="Kawai M."/>
            <person name="Futagami T."/>
            <person name="Toyoda A."/>
            <person name="Takaki Y."/>
            <person name="Nishi S."/>
            <person name="Hori S."/>
            <person name="Arai W."/>
            <person name="Tsubouchi T."/>
            <person name="Morono Y."/>
            <person name="Uchiyama I."/>
            <person name="Ito T."/>
            <person name="Fujiyama A."/>
            <person name="Inagaki F."/>
            <person name="Takami H."/>
        </authorList>
    </citation>
    <scope>NUCLEOTIDE SEQUENCE</scope>
    <source>
        <strain evidence="3">Expedition CK06-06</strain>
    </source>
</reference>
<keyword evidence="1" id="KW-0648">Protein biosynthesis</keyword>
<sequence length="101" mass="12063">AINAEVRMYDRLFDHPDPAGQKDEDYKEFLNPDSLKVLKNCMVEPSLETSKPMNKFQFQRIGYFCVDYDSTENHLVFNRTVPLRDTWAKMQKKQEEQRTKK</sequence>
<dbReference type="InterPro" id="IPR049437">
    <property type="entry name" value="tRNA-synt_1c_C2"/>
</dbReference>
<evidence type="ECO:0000313" key="3">
    <source>
        <dbReference type="EMBL" id="GAH17356.1"/>
    </source>
</evidence>
<organism evidence="3">
    <name type="scientific">marine sediment metagenome</name>
    <dbReference type="NCBI Taxonomy" id="412755"/>
    <lineage>
        <taxon>unclassified sequences</taxon>
        <taxon>metagenomes</taxon>
        <taxon>ecological metagenomes</taxon>
    </lineage>
</organism>
<dbReference type="EMBL" id="BART01031786">
    <property type="protein sequence ID" value="GAH17356.1"/>
    <property type="molecule type" value="Genomic_DNA"/>
</dbReference>
<dbReference type="PANTHER" id="PTHR43097">
    <property type="entry name" value="GLUTAMINE-TRNA LIGASE"/>
    <property type="match status" value="1"/>
</dbReference>
<dbReference type="InterPro" id="IPR050132">
    <property type="entry name" value="Gln/Glu-tRNA_Ligase"/>
</dbReference>
<comment type="caution">
    <text evidence="3">The sequence shown here is derived from an EMBL/GenBank/DDBJ whole genome shotgun (WGS) entry which is preliminary data.</text>
</comment>
<feature type="non-terminal residue" evidence="3">
    <location>
        <position position="1"/>
    </location>
</feature>
<dbReference type="AlphaFoldDB" id="X1D999"/>
<proteinExistence type="predicted"/>
<gene>
    <name evidence="3" type="ORF">S01H4_55130</name>
</gene>
<dbReference type="SUPFAM" id="SSF50715">
    <property type="entry name" value="Ribosomal protein L25-like"/>
    <property type="match status" value="1"/>
</dbReference>
<dbReference type="GO" id="GO:0006425">
    <property type="term" value="P:glutaminyl-tRNA aminoacylation"/>
    <property type="evidence" value="ECO:0007669"/>
    <property type="project" value="TreeGrafter"/>
</dbReference>
<protein>
    <recommendedName>
        <fullName evidence="2">tRNA synthetases class I (E and Q) anti-codon binding domain-containing protein</fullName>
    </recommendedName>
</protein>
<dbReference type="InterPro" id="IPR011035">
    <property type="entry name" value="Ribosomal_bL25/Gln-tRNA_synth"/>
</dbReference>
<dbReference type="Gene3D" id="2.40.240.10">
    <property type="entry name" value="Ribosomal Protein L25, Chain P"/>
    <property type="match status" value="2"/>
</dbReference>
<evidence type="ECO:0000256" key="1">
    <source>
        <dbReference type="ARBA" id="ARBA00022917"/>
    </source>
</evidence>
<dbReference type="PANTHER" id="PTHR43097:SF5">
    <property type="entry name" value="GLUTAMATE--TRNA LIGASE"/>
    <property type="match status" value="1"/>
</dbReference>
<dbReference type="Pfam" id="PF20974">
    <property type="entry name" value="tRNA-synt_1c_C2"/>
    <property type="match status" value="1"/>
</dbReference>